<evidence type="ECO:0000259" key="3">
    <source>
        <dbReference type="Pfam" id="PF13511"/>
    </source>
</evidence>
<dbReference type="EMBL" id="JADJMH010000009">
    <property type="protein sequence ID" value="MBK7675417.1"/>
    <property type="molecule type" value="Genomic_DNA"/>
</dbReference>
<gene>
    <name evidence="4" type="ORF">IPJ27_12020</name>
</gene>
<proteinExistence type="predicted"/>
<feature type="chain" id="PRO_5037152759" evidence="2">
    <location>
        <begin position="20"/>
        <end position="89"/>
    </location>
</feature>
<evidence type="ECO:0000313" key="4">
    <source>
        <dbReference type="EMBL" id="MBK7675417.1"/>
    </source>
</evidence>
<accession>A0A935PZ93</accession>
<organism evidence="4 5">
    <name type="scientific">Candidatus Accumulibacter proximus</name>
    <dbReference type="NCBI Taxonomy" id="2954385"/>
    <lineage>
        <taxon>Bacteria</taxon>
        <taxon>Pseudomonadati</taxon>
        <taxon>Pseudomonadota</taxon>
        <taxon>Betaproteobacteria</taxon>
        <taxon>Candidatus Accumulibacter</taxon>
    </lineage>
</organism>
<reference evidence="4 5" key="1">
    <citation type="submission" date="2020-10" db="EMBL/GenBank/DDBJ databases">
        <title>Connecting structure to function with the recovery of over 1000 high-quality activated sludge metagenome-assembled genomes encoding full-length rRNA genes using long-read sequencing.</title>
        <authorList>
            <person name="Singleton C.M."/>
            <person name="Petriglieri F."/>
            <person name="Kristensen J.M."/>
            <person name="Kirkegaard R.H."/>
            <person name="Michaelsen T.Y."/>
            <person name="Andersen M.H."/>
            <person name="Karst S.M."/>
            <person name="Dueholm M.S."/>
            <person name="Nielsen P.H."/>
            <person name="Albertsen M."/>
        </authorList>
    </citation>
    <scope>NUCLEOTIDE SEQUENCE [LARGE SCALE GENOMIC DNA]</scope>
    <source>
        <strain evidence="4">EsbW_18-Q3-R4-48_BATAC.285</strain>
    </source>
</reference>
<evidence type="ECO:0000256" key="2">
    <source>
        <dbReference type="SAM" id="SignalP"/>
    </source>
</evidence>
<feature type="region of interest" description="Disordered" evidence="1">
    <location>
        <begin position="31"/>
        <end position="89"/>
    </location>
</feature>
<sequence>MRPPALLFALLAVATAASGAGVYKWVDEKGVTHFSGLPPPGQQAPKPQQPREVPKAAAACLASRQRCREPGSQELAGEGGGVSPAPDRP</sequence>
<dbReference type="InterPro" id="IPR025392">
    <property type="entry name" value="DUF4124"/>
</dbReference>
<dbReference type="AlphaFoldDB" id="A0A935PZ93"/>
<dbReference type="Pfam" id="PF13511">
    <property type="entry name" value="DUF4124"/>
    <property type="match status" value="1"/>
</dbReference>
<evidence type="ECO:0000313" key="5">
    <source>
        <dbReference type="Proteomes" id="UP000697998"/>
    </source>
</evidence>
<keyword evidence="2" id="KW-0732">Signal</keyword>
<protein>
    <submittedName>
        <fullName evidence="4">DUF4124 domain-containing protein</fullName>
    </submittedName>
</protein>
<evidence type="ECO:0000256" key="1">
    <source>
        <dbReference type="SAM" id="MobiDB-lite"/>
    </source>
</evidence>
<comment type="caution">
    <text evidence="4">The sequence shown here is derived from an EMBL/GenBank/DDBJ whole genome shotgun (WGS) entry which is preliminary data.</text>
</comment>
<dbReference type="Proteomes" id="UP000697998">
    <property type="component" value="Unassembled WGS sequence"/>
</dbReference>
<feature type="signal peptide" evidence="2">
    <location>
        <begin position="1"/>
        <end position="19"/>
    </location>
</feature>
<feature type="domain" description="DUF4124" evidence="3">
    <location>
        <begin position="9"/>
        <end position="59"/>
    </location>
</feature>
<name>A0A935PZ93_9PROT</name>